<dbReference type="EMBL" id="AVPF01000023">
    <property type="protein sequence ID" value="KGX87642.1"/>
    <property type="molecule type" value="Genomic_DNA"/>
</dbReference>
<organism evidence="1 2">
    <name type="scientific">Pontibacillus marinus BH030004 = DSM 16465</name>
    <dbReference type="NCBI Taxonomy" id="1385511"/>
    <lineage>
        <taxon>Bacteria</taxon>
        <taxon>Bacillati</taxon>
        <taxon>Bacillota</taxon>
        <taxon>Bacilli</taxon>
        <taxon>Bacillales</taxon>
        <taxon>Bacillaceae</taxon>
        <taxon>Pontibacillus</taxon>
    </lineage>
</organism>
<sequence>MISPFYRGYFIGKVFAENCSIVQIELHIME</sequence>
<accession>A0A0A5HVH3</accession>
<gene>
    <name evidence="1" type="ORF">N783_09500</name>
</gene>
<dbReference type="AlphaFoldDB" id="A0A0A5HVH3"/>
<keyword evidence="2" id="KW-1185">Reference proteome</keyword>
<protein>
    <submittedName>
        <fullName evidence="1">Uncharacterized protein</fullName>
    </submittedName>
</protein>
<reference evidence="1 2" key="1">
    <citation type="submission" date="2013-08" db="EMBL/GenBank/DDBJ databases">
        <authorList>
            <person name="Huang J."/>
            <person name="Wang G."/>
        </authorList>
    </citation>
    <scope>NUCLEOTIDE SEQUENCE [LARGE SCALE GENOMIC DNA]</scope>
    <source>
        <strain evidence="1 2">BH030004</strain>
    </source>
</reference>
<evidence type="ECO:0000313" key="1">
    <source>
        <dbReference type="EMBL" id="KGX87642.1"/>
    </source>
</evidence>
<evidence type="ECO:0000313" key="2">
    <source>
        <dbReference type="Proteomes" id="UP000030403"/>
    </source>
</evidence>
<comment type="caution">
    <text evidence="1">The sequence shown here is derived from an EMBL/GenBank/DDBJ whole genome shotgun (WGS) entry which is preliminary data.</text>
</comment>
<proteinExistence type="predicted"/>
<dbReference type="Proteomes" id="UP000030403">
    <property type="component" value="Unassembled WGS sequence"/>
</dbReference>
<name>A0A0A5HVH3_9BACI</name>